<name>W2YUF6_PHYNI</name>
<evidence type="ECO:0000313" key="6">
    <source>
        <dbReference type="EMBL" id="ETP38762.1"/>
    </source>
</evidence>
<reference evidence="6 7" key="1">
    <citation type="submission" date="2013-11" db="EMBL/GenBank/DDBJ databases">
        <title>The Genome Sequence of Phytophthora parasitica P10297.</title>
        <authorList>
            <consortium name="The Broad Institute Genomics Platform"/>
            <person name="Russ C."/>
            <person name="Tyler B."/>
            <person name="Panabieres F."/>
            <person name="Shan W."/>
            <person name="Tripathy S."/>
            <person name="Grunwald N."/>
            <person name="Machado M."/>
            <person name="Johnson C.S."/>
            <person name="Walker B."/>
            <person name="Young S.K."/>
            <person name="Zeng Q."/>
            <person name="Gargeya S."/>
            <person name="Fitzgerald M."/>
            <person name="Haas B."/>
            <person name="Abouelleil A."/>
            <person name="Allen A.W."/>
            <person name="Alvarado L."/>
            <person name="Arachchi H.M."/>
            <person name="Berlin A.M."/>
            <person name="Chapman S.B."/>
            <person name="Gainer-Dewar J."/>
            <person name="Goldberg J."/>
            <person name="Griggs A."/>
            <person name="Gujja S."/>
            <person name="Hansen M."/>
            <person name="Howarth C."/>
            <person name="Imamovic A."/>
            <person name="Ireland A."/>
            <person name="Larimer J."/>
            <person name="McCowan C."/>
            <person name="Murphy C."/>
            <person name="Pearson M."/>
            <person name="Poon T.W."/>
            <person name="Priest M."/>
            <person name="Roberts A."/>
            <person name="Saif S."/>
            <person name="Shea T."/>
            <person name="Sisk P."/>
            <person name="Sykes S."/>
            <person name="Wortman J."/>
            <person name="Nusbaum C."/>
            <person name="Birren B."/>
        </authorList>
    </citation>
    <scope>NUCLEOTIDE SEQUENCE [LARGE SCALE GENOMIC DNA]</scope>
    <source>
        <strain evidence="6 7">P10297</strain>
    </source>
</reference>
<evidence type="ECO:0000256" key="1">
    <source>
        <dbReference type="ARBA" id="ARBA00004613"/>
    </source>
</evidence>
<keyword evidence="4 5" id="KW-0732">Signal</keyword>
<evidence type="ECO:0000256" key="3">
    <source>
        <dbReference type="ARBA" id="ARBA00022525"/>
    </source>
</evidence>
<dbReference type="Proteomes" id="UP000018948">
    <property type="component" value="Unassembled WGS sequence"/>
</dbReference>
<keyword evidence="3 5" id="KW-0964">Secreted</keyword>
<comment type="caution">
    <text evidence="6">The sequence shown here is derived from an EMBL/GenBank/DDBJ whole genome shotgun (WGS) entry which is preliminary data.</text>
</comment>
<accession>W2YUF6</accession>
<feature type="chain" id="PRO_5044971842" description="RxLR effector protein" evidence="5">
    <location>
        <begin position="17"/>
        <end position="288"/>
    </location>
</feature>
<protein>
    <recommendedName>
        <fullName evidence="5">RxLR effector protein</fullName>
    </recommendedName>
</protein>
<evidence type="ECO:0000256" key="4">
    <source>
        <dbReference type="ARBA" id="ARBA00022729"/>
    </source>
</evidence>
<comment type="function">
    <text evidence="5">Effector that suppresses plant defense responses during pathogen infection.</text>
</comment>
<dbReference type="Pfam" id="PF16810">
    <property type="entry name" value="RXLR"/>
    <property type="match status" value="1"/>
</dbReference>
<dbReference type="OrthoDB" id="124027at2759"/>
<dbReference type="AlphaFoldDB" id="W2YUF6"/>
<organism evidence="6 7">
    <name type="scientific">Phytophthora nicotianae P10297</name>
    <dbReference type="NCBI Taxonomy" id="1317064"/>
    <lineage>
        <taxon>Eukaryota</taxon>
        <taxon>Sar</taxon>
        <taxon>Stramenopiles</taxon>
        <taxon>Oomycota</taxon>
        <taxon>Peronosporomycetes</taxon>
        <taxon>Peronosporales</taxon>
        <taxon>Peronosporaceae</taxon>
        <taxon>Phytophthora</taxon>
    </lineage>
</organism>
<comment type="subcellular location">
    <subcellularLocation>
        <location evidence="1 5">Secreted</location>
    </subcellularLocation>
</comment>
<gene>
    <name evidence="6" type="ORF">F442_13688</name>
</gene>
<evidence type="ECO:0000313" key="7">
    <source>
        <dbReference type="Proteomes" id="UP000018948"/>
    </source>
</evidence>
<evidence type="ECO:0000256" key="5">
    <source>
        <dbReference type="RuleBase" id="RU367124"/>
    </source>
</evidence>
<evidence type="ECO:0000256" key="2">
    <source>
        <dbReference type="ARBA" id="ARBA00010400"/>
    </source>
</evidence>
<dbReference type="EMBL" id="ANIY01002873">
    <property type="protein sequence ID" value="ETP38762.1"/>
    <property type="molecule type" value="Genomic_DNA"/>
</dbReference>
<comment type="similarity">
    <text evidence="2 5">Belongs to the RxLR effector family.</text>
</comment>
<sequence length="288" mass="32432">MRAPYILLVLVASSLANVNIAIATGLDSGTPSVNAVQSNNYENRFLKDGGAAEGRTSEKNEERASLSIGNHLLDNAATKQLLNFFAENKVPVDQVSKYILNIPSKIEYKALNQHPNWNALVKYQRMTWEKAKGERPYAYFGSGAQTKEKTKEMILSWIVAGNSVEDVGKYLGVWNLPHAEQIVHQNWRVFKKYEKWFKEYQDGMKKLKYAKFGTGYQTEDKTKEVLTKWAMAGTPIADVQKTLGLSGLSEAQILSHENSAAFLKYLVYYLQLAPIRAQFAANVKYAHV</sequence>
<comment type="domain">
    <text evidence="5">The RxLR-dEER motif acts to carry the protein into the host cell cytoplasm through binding to cell surface phosphatidylinositol-3-phosphate.</text>
</comment>
<proteinExistence type="inferred from homology"/>
<dbReference type="InterPro" id="IPR031825">
    <property type="entry name" value="RXLR"/>
</dbReference>
<feature type="signal peptide" evidence="5">
    <location>
        <begin position="1"/>
        <end position="16"/>
    </location>
</feature>